<dbReference type="EMBL" id="MH017554">
    <property type="protein sequence ID" value="AZK35846.1"/>
    <property type="molecule type" value="Genomic_DNA"/>
</dbReference>
<sequence>MKLKHPCSPTEQTQSKKKFITHNRKQPPTKRKRPCSPYSSSSSSDATSGDASTKN</sequence>
<name>A0A3S8RKA4_9VIRU</name>
<reference evidence="2" key="1">
    <citation type="journal article" date="2019" name="Sci. Rep.">
        <title>Viral metagenomics revealed novel betatorquevirus species in pediatric inpatients with encephalitis/meningoencephalitis from Ghana.</title>
        <authorList>
            <person name="Eibach D."/>
            <person name="Hogan B."/>
            <person name="Sarpong N."/>
            <person name="Winter D."/>
            <person name="Struck N.S."/>
            <person name="Adu-Sarkodie Y."/>
            <person name="Owusu-Dabo E."/>
            <person name="Schmidt-Chanasit J."/>
            <person name="May J."/>
            <person name="Cadar D."/>
        </authorList>
    </citation>
    <scope>NUCLEOTIDE SEQUENCE</scope>
    <source>
        <strain evidence="2">BNI-701800-G1-CSF</strain>
        <strain evidence="3">BNI-701800-G1-SER</strain>
    </source>
</reference>
<gene>
    <name evidence="2" type="primary">ORF3</name>
</gene>
<feature type="compositionally biased region" description="Low complexity" evidence="1">
    <location>
        <begin position="39"/>
        <end position="55"/>
    </location>
</feature>
<evidence type="ECO:0000313" key="3">
    <source>
        <dbReference type="EMBL" id="AZK35850.1"/>
    </source>
</evidence>
<feature type="region of interest" description="Disordered" evidence="1">
    <location>
        <begin position="1"/>
        <end position="55"/>
    </location>
</feature>
<evidence type="ECO:0000313" key="2">
    <source>
        <dbReference type="EMBL" id="AZK35846.1"/>
    </source>
</evidence>
<proteinExistence type="predicted"/>
<evidence type="ECO:0000256" key="1">
    <source>
        <dbReference type="SAM" id="MobiDB-lite"/>
    </source>
</evidence>
<feature type="compositionally biased region" description="Basic residues" evidence="1">
    <location>
        <begin position="15"/>
        <end position="34"/>
    </location>
</feature>
<organism evidence="2">
    <name type="scientific">Torque teno mini virus 10</name>
    <dbReference type="NCBI Taxonomy" id="2065036"/>
    <lineage>
        <taxon>Viruses</taxon>
        <taxon>Monodnaviria</taxon>
        <taxon>Shotokuvirae</taxon>
        <taxon>Commensaviricota</taxon>
        <taxon>Cardeaviricetes</taxon>
        <taxon>Sanitavirales</taxon>
        <taxon>Anelloviridae</taxon>
        <taxon>Betatorquevirus</taxon>
        <taxon>Betatorquevirus homini10</taxon>
    </lineage>
</organism>
<accession>A0A3S8RKA4</accession>
<protein>
    <submittedName>
        <fullName evidence="2">Uncharacterized protein</fullName>
    </submittedName>
</protein>
<dbReference type="EMBL" id="MH017555">
    <property type="protein sequence ID" value="AZK35850.1"/>
    <property type="molecule type" value="Genomic_DNA"/>
</dbReference>